<dbReference type="GO" id="GO:0048513">
    <property type="term" value="P:animal organ development"/>
    <property type="evidence" value="ECO:0007669"/>
    <property type="project" value="UniProtKB-ARBA"/>
</dbReference>
<comment type="caution">
    <text evidence="20">The sequence shown here is derived from an EMBL/GenBank/DDBJ whole genome shotgun (WGS) entry which is preliminary data.</text>
</comment>
<keyword evidence="12" id="KW-0325">Glycoprotein</keyword>
<evidence type="ECO:0000259" key="18">
    <source>
        <dbReference type="PROSITE" id="PS50026"/>
    </source>
</evidence>
<evidence type="ECO:0000256" key="14">
    <source>
        <dbReference type="PROSITE-ProRule" id="PRU00076"/>
    </source>
</evidence>
<evidence type="ECO:0000256" key="6">
    <source>
        <dbReference type="ARBA" id="ARBA00022737"/>
    </source>
</evidence>
<dbReference type="GO" id="GO:0001736">
    <property type="term" value="P:establishment of planar polarity"/>
    <property type="evidence" value="ECO:0007669"/>
    <property type="project" value="UniProtKB-ARBA"/>
</dbReference>
<dbReference type="PROSITE" id="PS50268">
    <property type="entry name" value="CADHERIN_2"/>
    <property type="match status" value="14"/>
</dbReference>
<dbReference type="GO" id="GO:0007424">
    <property type="term" value="P:open tracheal system development"/>
    <property type="evidence" value="ECO:0007669"/>
    <property type="project" value="UniProtKB-ARBA"/>
</dbReference>
<evidence type="ECO:0000313" key="20">
    <source>
        <dbReference type="EMBL" id="KAG5681502.1"/>
    </source>
</evidence>
<evidence type="ECO:0000256" key="11">
    <source>
        <dbReference type="ARBA" id="ARBA00023157"/>
    </source>
</evidence>
<dbReference type="SUPFAM" id="SSF49313">
    <property type="entry name" value="Cadherin-like"/>
    <property type="match status" value="14"/>
</dbReference>
<dbReference type="EMBL" id="JADBJN010000001">
    <property type="protein sequence ID" value="KAG5681502.1"/>
    <property type="molecule type" value="Genomic_DNA"/>
</dbReference>
<feature type="domain" description="Cadherin" evidence="19">
    <location>
        <begin position="163"/>
        <end position="266"/>
    </location>
</feature>
<dbReference type="PANTHER" id="PTHR24027:SF438">
    <property type="entry name" value="CADHERIN 23"/>
    <property type="match status" value="1"/>
</dbReference>
<sequence length="2517" mass="281906">MKFIPGAIYVVDELDFESKQNYELIVRATDSVSGVAAEVPVSIVVTDVNDSPPTLPQDNYDITVPELAPFGSPILKVTAQDNDIGINAEITYTIQSDNKNSSEFFHIDESEGTIYLKKSLDHETQQHHRFTIKVIDKGSPALSSTAHVFVTVQDSNDNAPYFEQLTYDCIVSQEATRGQFVTVIKANDPDYIDSNRLIYAIVDGNENQTYHIDAHTGIITLMNMQNFGDMRHHYTLLNVSATDGLYTSYTRVKISILPANLNNPAFEQLVYEAKVNENQLAGRLVATVKAKDDDYGKYGRVSYKIVADEMREIFNIDSETGDITTKTMLDRESRKSYEILVMATDEGGRSGFTTVRVSVSDENEFPPQFLNSEYSAVIHGNLTKNIVFLRIKAIDMDENQNAAVKYSIYDSENKGIKDVFGINEHNGGVYLKFDAEKFENQMFQLRAHDGGINELHADVPVNVYVMASTEIPPVFEKKDRNWSISENAEPGTLIGRVTLASGSNVSANYRIISVDDDHDNPQFTINGDGELKLGRTLDREKNDLYYISILAETDSSPPLTAVADIELRIQDINDVVPSFESNLYSLTVAENVEKGTSILKVHAHDADSGANGNVRYSLDKNAGDILNIFDIDSYTGWLTTLVPLDREQRDEYKFNVIATDNGHDIKHSTKATVVIKVKDYNDNPMVFKEHKYEATINEDSLPGTVLLRLEITDKDENEGVGSSSSSSGELKGDSNVDYYIITGDLYAQFRIRQSGELYIAKPLDRETIDKYFLTILVTDGKFIDKTNVSITVQDSNDNPMICLKYRYRETLSEAVEPNTHVLQILYSDADEPLNTRLRFYLTGNGADDFHLDENSGILRTSKQLDRERQAKYQLTAFVQDRDHSGWECHSLIEITITDVNDERPIFTMESYNVFIPEDADVGTLVTKVLATDNDRGINRKIRYSFVDSHREHFKIEPESGIVTLMKPLDREQQAHYNLTLRATDMGAPPLYSTINLIVNVQDINDSPPVFESNHYAATICESSEIGTSIIKLLATSKDIGINAEISYTIIGGNDHKRFVIDRESGLVSLAESVDYEKSKDYFLTIQAQDHGVPPLSTLASLNISITDFNDNAPIFTQNSYQARIREDAEIGDKILQVRANDFDSGENGKIRYFIERGDRMNLFAIEQDTGYISVASELDRESTSSYVLEVVAKDCGFPELSTVVLVNLEISDANDNYPTFSQRNYTVYVQENRPLGHSLVKFDVIDNDAAPNADPFTFEFIAGNENGAFRIDEQDGVLKTATKFNHKIRDTYHLKIRVFDNGSPVLYSDADVIVKVIEESQYPPYITPLEIFINSFDDEFVGGNIGRIFATDQDTYDTLTFGLAPVNGVSYQPTALFNISKDDGMLYAFPRLDVGDYRINVTVDDNKFTSSTIIKVSVETISPETLENAISIRVRNISPEDFILSKRKPFIRALKEVIHCRLKDIMLISVQKSSDAMMKGKRQAREAHHRNLDVLFAVRKSNSNQFYAPNELRKMIEENMEEIEDSSNLKIEEVVKAKCLQHHCINGECEDKVVLDTKQSFPIITDVFSFVSVHYEQKAECICKNGFGGDSCQFMINECAKDPCRPPKKCVPTNDGNSYRCVCEDGFFGANCDKETSKCNEESCYNPKNPVTFSGKSYAHYKIDKNQAKKAIEDQIQLQLRIRTVQPTGNLLYAAGRIDYNILELQNGIVQYRFDLGTGEGLVSVSSIYVADGLWHEIRLEREGNSARLIVDGKHTRTGSAPGVNGILNLQSHDLYFGAEVRSHPSIIGIEDIQRGFIGCMDDLKLFRTHLPLQMNAAAASSSVAVLKRFANVDFNCDAASALIPLGVCGNQPCYHGATCKEFNDGTDFECLCHERFSGKNCQIDLDPCASNPCLYGAKCRNEALGNYTCDCPAKMHGKRCEFGRFCLPNPCRNGGLCEEGDDGPICLCRGYKGKTCEIDVDECETQPCGHGATCLNEAGSFRCICPPHLSGASCGDPLYSNSIISNLIHNTSLEEKIYIGVAILIMFLLLICLCICCCCRRKRKSREERSVKNNVAAASPILNSDYKRVSKMSNLEQQQQVQAQNRQRPASYATNNDQQQNVVYNQVIQYNNLDTLRNYGSAGDELENFLPEYGKLNRNPMNQQMVNINNNTGNSSDTDTSSHKPNKKWDQIHLQTFSDKTKINNDKRLSPHQHQQQQATSQFRQGILQGRLLPSPAATYAGGSTETSNYEWDVSDWKPRSLNVLSNITEVPCNNEQVIDSSSFHSNESNESNANKNNINVNGTNNIPSIMMESGPIMDPSRDIELLNENIEFDIPDLSDAERSEQPLSINFDNSMSYLNPLDSGSEDYRFNTAETYIRHPNSYLPKYNIQSETEGESIPLTQSNDAILGGYGGSNSGRTGQRLLMKNGVDIGPHQIVQSDEDDVQAYGFPSQKRRNRIEQSDFDFELNKSGEGNSLLGHTSLLHMHGDQSQSDLSVKLCEIEDSETDEMNNSNNYMKSLNTKTSNWTKTSTHTDV</sequence>
<dbReference type="FunFam" id="2.10.25.10:FF:000682">
    <property type="entry name" value="Fat-like cadherin-related tumor suppressor homolog"/>
    <property type="match status" value="1"/>
</dbReference>
<dbReference type="PROSITE" id="PS01186">
    <property type="entry name" value="EGF_2"/>
    <property type="match status" value="1"/>
</dbReference>
<evidence type="ECO:0000256" key="2">
    <source>
        <dbReference type="ARBA" id="ARBA00022475"/>
    </source>
</evidence>
<dbReference type="InterPro" id="IPR001791">
    <property type="entry name" value="Laminin_G"/>
</dbReference>
<keyword evidence="3 14" id="KW-0245">EGF-like domain</keyword>
<dbReference type="InterPro" id="IPR000152">
    <property type="entry name" value="EGF-type_Asp/Asn_hydroxyl_site"/>
</dbReference>
<feature type="domain" description="Cadherin" evidence="19">
    <location>
        <begin position="476"/>
        <end position="579"/>
    </location>
</feature>
<dbReference type="InterPro" id="IPR049883">
    <property type="entry name" value="NOTCH1_EGF-like"/>
</dbReference>
<dbReference type="GO" id="GO:0016342">
    <property type="term" value="C:catenin complex"/>
    <property type="evidence" value="ECO:0007669"/>
    <property type="project" value="TreeGrafter"/>
</dbReference>
<dbReference type="InterPro" id="IPR001881">
    <property type="entry name" value="EGF-like_Ca-bd_dom"/>
</dbReference>
<evidence type="ECO:0000256" key="3">
    <source>
        <dbReference type="ARBA" id="ARBA00022536"/>
    </source>
</evidence>
<evidence type="ECO:0000259" key="17">
    <source>
        <dbReference type="PROSITE" id="PS50025"/>
    </source>
</evidence>
<dbReference type="GO" id="GO:0016477">
    <property type="term" value="P:cell migration"/>
    <property type="evidence" value="ECO:0007669"/>
    <property type="project" value="TreeGrafter"/>
</dbReference>
<feature type="region of interest" description="Disordered" evidence="15">
    <location>
        <begin position="2263"/>
        <end position="2282"/>
    </location>
</feature>
<dbReference type="CDD" id="cd11304">
    <property type="entry name" value="Cadherin_repeat"/>
    <property type="match status" value="14"/>
</dbReference>
<dbReference type="InterPro" id="IPR013320">
    <property type="entry name" value="ConA-like_dom_sf"/>
</dbReference>
<evidence type="ECO:0000256" key="12">
    <source>
        <dbReference type="ARBA" id="ARBA00023180"/>
    </source>
</evidence>
<dbReference type="InterPro" id="IPR018097">
    <property type="entry name" value="EGF_Ca-bd_CS"/>
</dbReference>
<evidence type="ECO:0000256" key="1">
    <source>
        <dbReference type="ARBA" id="ARBA00004251"/>
    </source>
</evidence>
<keyword evidence="7 13" id="KW-0106">Calcium</keyword>
<dbReference type="OrthoDB" id="6252479at2759"/>
<dbReference type="FunFam" id="2.60.40.60:FF:000058">
    <property type="entry name" value="FAT atypical cadherin 3"/>
    <property type="match status" value="1"/>
</dbReference>
<dbReference type="GO" id="GO:0007163">
    <property type="term" value="P:establishment or maintenance of cell polarity"/>
    <property type="evidence" value="ECO:0007669"/>
    <property type="project" value="UniProtKB-ARBA"/>
</dbReference>
<feature type="disulfide bond" evidence="14">
    <location>
        <begin position="1604"/>
        <end position="1621"/>
    </location>
</feature>
<keyword evidence="6" id="KW-0677">Repeat</keyword>
<evidence type="ECO:0000256" key="15">
    <source>
        <dbReference type="SAM" id="MobiDB-lite"/>
    </source>
</evidence>
<dbReference type="InterPro" id="IPR039808">
    <property type="entry name" value="Cadherin"/>
</dbReference>
<dbReference type="PROSITE" id="PS00010">
    <property type="entry name" value="ASX_HYDROXYL"/>
    <property type="match status" value="1"/>
</dbReference>
<feature type="domain" description="Cadherin" evidence="19">
    <location>
        <begin position="1011"/>
        <end position="1115"/>
    </location>
</feature>
<feature type="disulfide bond" evidence="14">
    <location>
        <begin position="1854"/>
        <end position="1871"/>
    </location>
</feature>
<feature type="domain" description="Cadherin" evidence="19">
    <location>
        <begin position="1221"/>
        <end position="1326"/>
    </location>
</feature>
<feature type="domain" description="Cadherin" evidence="19">
    <location>
        <begin position="6"/>
        <end position="55"/>
    </location>
</feature>
<dbReference type="GO" id="GO:0045296">
    <property type="term" value="F:cadherin binding"/>
    <property type="evidence" value="ECO:0007669"/>
    <property type="project" value="TreeGrafter"/>
</dbReference>
<organism evidence="20 21">
    <name type="scientific">Polypedilum vanderplanki</name>
    <name type="common">Sleeping chironomid midge</name>
    <dbReference type="NCBI Taxonomy" id="319348"/>
    <lineage>
        <taxon>Eukaryota</taxon>
        <taxon>Metazoa</taxon>
        <taxon>Ecdysozoa</taxon>
        <taxon>Arthropoda</taxon>
        <taxon>Hexapoda</taxon>
        <taxon>Insecta</taxon>
        <taxon>Pterygota</taxon>
        <taxon>Neoptera</taxon>
        <taxon>Endopterygota</taxon>
        <taxon>Diptera</taxon>
        <taxon>Nematocera</taxon>
        <taxon>Chironomoidea</taxon>
        <taxon>Chironomidae</taxon>
        <taxon>Chironominae</taxon>
        <taxon>Polypedilum</taxon>
        <taxon>Polypedilum</taxon>
    </lineage>
</organism>
<feature type="domain" description="Cadherin" evidence="19">
    <location>
        <begin position="1116"/>
        <end position="1220"/>
    </location>
</feature>
<feature type="domain" description="Cadherin" evidence="19">
    <location>
        <begin position="907"/>
        <end position="1010"/>
    </location>
</feature>
<feature type="domain" description="Cadherin" evidence="19">
    <location>
        <begin position="803"/>
        <end position="906"/>
    </location>
</feature>
<keyword evidence="8" id="KW-0130">Cell adhesion</keyword>
<dbReference type="SMART" id="SM00282">
    <property type="entry name" value="LamG"/>
    <property type="match status" value="1"/>
</dbReference>
<dbReference type="CDD" id="cd00054">
    <property type="entry name" value="EGF_CA"/>
    <property type="match status" value="5"/>
</dbReference>
<keyword evidence="2" id="KW-1003">Cell membrane</keyword>
<dbReference type="SUPFAM" id="SSF49899">
    <property type="entry name" value="Concanavalin A-like lectins/glucanases"/>
    <property type="match status" value="1"/>
</dbReference>
<dbReference type="Pfam" id="PF00008">
    <property type="entry name" value="EGF"/>
    <property type="match status" value="1"/>
</dbReference>
<dbReference type="FunFam" id="2.60.40.60:FF:000026">
    <property type="entry name" value="FAT atypical cadherin 1"/>
    <property type="match status" value="1"/>
</dbReference>
<comment type="subcellular location">
    <subcellularLocation>
        <location evidence="1">Cell membrane</location>
        <topology evidence="1">Single-pass type I membrane protein</topology>
    </subcellularLocation>
</comment>
<evidence type="ECO:0000313" key="21">
    <source>
        <dbReference type="Proteomes" id="UP001107558"/>
    </source>
</evidence>
<keyword evidence="9 16" id="KW-1133">Transmembrane helix</keyword>
<feature type="compositionally biased region" description="Low complexity" evidence="15">
    <location>
        <begin position="2078"/>
        <end position="2088"/>
    </location>
</feature>
<dbReference type="PROSITE" id="PS50026">
    <property type="entry name" value="EGF_3"/>
    <property type="match status" value="5"/>
</dbReference>
<feature type="domain" description="Cadherin" evidence="19">
    <location>
        <begin position="1337"/>
        <end position="1451"/>
    </location>
</feature>
<dbReference type="CDD" id="cd00110">
    <property type="entry name" value="LamG"/>
    <property type="match status" value="1"/>
</dbReference>
<keyword evidence="11 14" id="KW-1015">Disulfide bond</keyword>
<feature type="domain" description="Cadherin" evidence="19">
    <location>
        <begin position="56"/>
        <end position="162"/>
    </location>
</feature>
<feature type="disulfide bond" evidence="14">
    <location>
        <begin position="1986"/>
        <end position="1995"/>
    </location>
</feature>
<dbReference type="FunFam" id="2.60.40.60:FF:000080">
    <property type="entry name" value="FAT atypical cadherin 1"/>
    <property type="match status" value="1"/>
</dbReference>
<dbReference type="GO" id="GO:0008104">
    <property type="term" value="P:intracellular protein localization"/>
    <property type="evidence" value="ECO:0007669"/>
    <property type="project" value="UniProtKB-ARBA"/>
</dbReference>
<dbReference type="GO" id="GO:0005509">
    <property type="term" value="F:calcium ion binding"/>
    <property type="evidence" value="ECO:0007669"/>
    <property type="project" value="UniProtKB-UniRule"/>
</dbReference>
<feature type="domain" description="Cadherin" evidence="19">
    <location>
        <begin position="370"/>
        <end position="475"/>
    </location>
</feature>
<dbReference type="Gene3D" id="2.60.120.200">
    <property type="match status" value="1"/>
</dbReference>
<evidence type="ECO:0000256" key="7">
    <source>
        <dbReference type="ARBA" id="ARBA00022837"/>
    </source>
</evidence>
<dbReference type="InterPro" id="IPR002126">
    <property type="entry name" value="Cadherin-like_dom"/>
</dbReference>
<dbReference type="InterPro" id="IPR000742">
    <property type="entry name" value="EGF"/>
</dbReference>
<dbReference type="Gene3D" id="2.10.25.10">
    <property type="entry name" value="Laminin"/>
    <property type="match status" value="5"/>
</dbReference>
<feature type="transmembrane region" description="Helical" evidence="16">
    <location>
        <begin position="2018"/>
        <end position="2040"/>
    </location>
</feature>
<dbReference type="PROSITE" id="PS50025">
    <property type="entry name" value="LAM_G_DOMAIN"/>
    <property type="match status" value="1"/>
</dbReference>
<dbReference type="FunFam" id="2.60.40.60:FF:000033">
    <property type="entry name" value="FAT atypical cadherin 1"/>
    <property type="match status" value="1"/>
</dbReference>
<feature type="domain" description="Cadherin" evidence="19">
    <location>
        <begin position="580"/>
        <end position="687"/>
    </location>
</feature>
<keyword evidence="10 16" id="KW-0472">Membrane</keyword>
<feature type="domain" description="Cadherin" evidence="19">
    <location>
        <begin position="267"/>
        <end position="369"/>
    </location>
</feature>
<dbReference type="GO" id="GO:0030855">
    <property type="term" value="P:epithelial cell differentiation"/>
    <property type="evidence" value="ECO:0007669"/>
    <property type="project" value="UniProtKB-ARBA"/>
</dbReference>
<dbReference type="SUPFAM" id="SSF57196">
    <property type="entry name" value="EGF/Laminin"/>
    <property type="match status" value="5"/>
</dbReference>
<dbReference type="Pfam" id="PF02210">
    <property type="entry name" value="Laminin_G_2"/>
    <property type="match status" value="1"/>
</dbReference>
<feature type="domain" description="EGF-like" evidence="18">
    <location>
        <begin position="1960"/>
        <end position="1996"/>
    </location>
</feature>
<evidence type="ECO:0000256" key="16">
    <source>
        <dbReference type="SAM" id="Phobius"/>
    </source>
</evidence>
<reference evidence="20" key="1">
    <citation type="submission" date="2021-03" db="EMBL/GenBank/DDBJ databases">
        <title>Chromosome level genome of the anhydrobiotic midge Polypedilum vanderplanki.</title>
        <authorList>
            <person name="Yoshida Y."/>
            <person name="Kikawada T."/>
            <person name="Gusev O."/>
        </authorList>
    </citation>
    <scope>NUCLEOTIDE SEQUENCE</scope>
    <source>
        <strain evidence="20">NIAS01</strain>
        <tissue evidence="20">Whole body or cell culture</tissue>
    </source>
</reference>
<dbReference type="FunFam" id="2.60.40.60:FF:000084">
    <property type="entry name" value="FAT atypical cadherin 3"/>
    <property type="match status" value="1"/>
</dbReference>
<evidence type="ECO:0000256" key="9">
    <source>
        <dbReference type="ARBA" id="ARBA00022989"/>
    </source>
</evidence>
<gene>
    <name evidence="20" type="ORF">PVAND_010929</name>
</gene>
<dbReference type="GO" id="GO:0007156">
    <property type="term" value="P:homophilic cell adhesion via plasma membrane adhesion molecules"/>
    <property type="evidence" value="ECO:0007669"/>
    <property type="project" value="InterPro"/>
</dbReference>
<accession>A0A9J6CIV5</accession>
<keyword evidence="4 16" id="KW-0812">Transmembrane</keyword>
<feature type="domain" description="Laminin G" evidence="17">
    <location>
        <begin position="1650"/>
        <end position="1837"/>
    </location>
</feature>
<feature type="disulfide bond" evidence="14">
    <location>
        <begin position="1873"/>
        <end position="1882"/>
    </location>
</feature>
<name>A0A9J6CIV5_POLVA</name>
<dbReference type="FunFam" id="2.60.40.60:FF:000024">
    <property type="entry name" value="FAT atypical cadherin 3"/>
    <property type="match status" value="1"/>
</dbReference>
<dbReference type="SMART" id="SM00112">
    <property type="entry name" value="CA"/>
    <property type="match status" value="13"/>
</dbReference>
<proteinExistence type="predicted"/>
<feature type="domain" description="EGF-like" evidence="18">
    <location>
        <begin position="1595"/>
        <end position="1633"/>
    </location>
</feature>
<evidence type="ECO:0000259" key="19">
    <source>
        <dbReference type="PROSITE" id="PS50268"/>
    </source>
</evidence>
<feature type="disulfide bond" evidence="14">
    <location>
        <begin position="1912"/>
        <end position="1921"/>
    </location>
</feature>
<feature type="domain" description="Cadherin" evidence="19">
    <location>
        <begin position="688"/>
        <end position="801"/>
    </location>
</feature>
<comment type="caution">
    <text evidence="14">Lacks conserved residue(s) required for the propagation of feature annotation.</text>
</comment>
<dbReference type="Pfam" id="PF00028">
    <property type="entry name" value="Cadherin"/>
    <property type="match status" value="10"/>
</dbReference>
<evidence type="ECO:0000256" key="13">
    <source>
        <dbReference type="PROSITE-ProRule" id="PRU00043"/>
    </source>
</evidence>
<dbReference type="PROSITE" id="PS00232">
    <property type="entry name" value="CADHERIN_1"/>
    <property type="match status" value="3"/>
</dbReference>
<dbReference type="GO" id="GO:0008013">
    <property type="term" value="F:beta-catenin binding"/>
    <property type="evidence" value="ECO:0007669"/>
    <property type="project" value="TreeGrafter"/>
</dbReference>
<dbReference type="Pfam" id="PF07645">
    <property type="entry name" value="EGF_CA"/>
    <property type="match status" value="1"/>
</dbReference>
<feature type="domain" description="EGF-like" evidence="18">
    <location>
        <begin position="1923"/>
        <end position="1958"/>
    </location>
</feature>
<feature type="region of interest" description="Disordered" evidence="15">
    <location>
        <begin position="2075"/>
        <end position="2097"/>
    </location>
</feature>
<feature type="domain" description="EGF-like" evidence="18">
    <location>
        <begin position="1885"/>
        <end position="1922"/>
    </location>
</feature>
<dbReference type="InterPro" id="IPR015919">
    <property type="entry name" value="Cadherin-like_sf"/>
</dbReference>
<evidence type="ECO:0000256" key="8">
    <source>
        <dbReference type="ARBA" id="ARBA00022889"/>
    </source>
</evidence>
<keyword evidence="5" id="KW-0732">Signal</keyword>
<dbReference type="PROSITE" id="PS01187">
    <property type="entry name" value="EGF_CA"/>
    <property type="match status" value="1"/>
</dbReference>
<dbReference type="InterPro" id="IPR020894">
    <property type="entry name" value="Cadherin_CS"/>
</dbReference>
<dbReference type="PRINTS" id="PR00205">
    <property type="entry name" value="CADHERIN"/>
</dbReference>
<protein>
    <submittedName>
        <fullName evidence="20">Uncharacterized protein</fullName>
    </submittedName>
</protein>
<evidence type="ECO:0000256" key="4">
    <source>
        <dbReference type="ARBA" id="ARBA00022692"/>
    </source>
</evidence>
<dbReference type="FunFam" id="2.60.40.60:FF:000061">
    <property type="entry name" value="FAT atypical cadherin 3"/>
    <property type="match status" value="1"/>
</dbReference>
<evidence type="ECO:0000256" key="5">
    <source>
        <dbReference type="ARBA" id="ARBA00022729"/>
    </source>
</evidence>
<dbReference type="Proteomes" id="UP001107558">
    <property type="component" value="Chromosome 1"/>
</dbReference>
<dbReference type="PANTHER" id="PTHR24027">
    <property type="entry name" value="CADHERIN-23"/>
    <property type="match status" value="1"/>
</dbReference>
<dbReference type="SMART" id="SM00179">
    <property type="entry name" value="EGF_CA"/>
    <property type="match status" value="4"/>
</dbReference>
<feature type="domain" description="EGF-like" evidence="18">
    <location>
        <begin position="1845"/>
        <end position="1883"/>
    </location>
</feature>
<dbReference type="SMART" id="SM00181">
    <property type="entry name" value="EGF"/>
    <property type="match status" value="6"/>
</dbReference>
<dbReference type="FunFam" id="2.60.40.60:FF:000005">
    <property type="entry name" value="Protocadherin 9"/>
    <property type="match status" value="1"/>
</dbReference>
<feature type="disulfide bond" evidence="14">
    <location>
        <begin position="1623"/>
        <end position="1632"/>
    </location>
</feature>
<keyword evidence="21" id="KW-1185">Reference proteome</keyword>
<evidence type="ECO:0000256" key="10">
    <source>
        <dbReference type="ARBA" id="ARBA00023136"/>
    </source>
</evidence>
<dbReference type="FunFam" id="2.60.40.60:FF:000013">
    <property type="entry name" value="Cadherin EGF LAG seven-pass G-type receptor"/>
    <property type="match status" value="1"/>
</dbReference>
<dbReference type="FunFam" id="2.60.120.200:FF:000250">
    <property type="entry name" value="Fat-like cadherin-related tumor suppressor homolog"/>
    <property type="match status" value="1"/>
</dbReference>
<dbReference type="PROSITE" id="PS00022">
    <property type="entry name" value="EGF_1"/>
    <property type="match status" value="4"/>
</dbReference>
<dbReference type="Gene3D" id="2.60.40.60">
    <property type="entry name" value="Cadherins"/>
    <property type="match status" value="13"/>
</dbReference>